<dbReference type="PROSITE" id="PS00191">
    <property type="entry name" value="CYTOCHROME_B5_1"/>
    <property type="match status" value="1"/>
</dbReference>
<dbReference type="Pfam" id="PF00173">
    <property type="entry name" value="Cyt-b5"/>
    <property type="match status" value="1"/>
</dbReference>
<evidence type="ECO:0000313" key="8">
    <source>
        <dbReference type="Proteomes" id="UP000326396"/>
    </source>
</evidence>
<dbReference type="SMART" id="SM01117">
    <property type="entry name" value="Cyt-b5"/>
    <property type="match status" value="1"/>
</dbReference>
<protein>
    <recommendedName>
        <fullName evidence="6">Cytochrome b5 heme-binding domain-containing protein</fullName>
    </recommendedName>
</protein>
<feature type="domain" description="Cytochrome b5 heme-binding" evidence="6">
    <location>
        <begin position="1"/>
        <end position="55"/>
    </location>
</feature>
<evidence type="ECO:0000256" key="2">
    <source>
        <dbReference type="ARBA" id="ARBA00022723"/>
    </source>
</evidence>
<proteinExistence type="inferred from homology"/>
<comment type="caution">
    <text evidence="7">The sequence shown here is derived from an EMBL/GenBank/DDBJ whole genome shotgun (WGS) entry which is preliminary data.</text>
</comment>
<dbReference type="AlphaFoldDB" id="A0A5N6LRI4"/>
<dbReference type="PANTHER" id="PTHR19359">
    <property type="entry name" value="CYTOCHROME B5"/>
    <property type="match status" value="1"/>
</dbReference>
<keyword evidence="2 5" id="KW-0479">Metal-binding</keyword>
<dbReference type="Proteomes" id="UP000326396">
    <property type="component" value="Linkage Group LG8"/>
</dbReference>
<dbReference type="PANTHER" id="PTHR19359:SF25">
    <property type="entry name" value="CYTOCHROME B5 HEME-BINDING DOMAIN-CONTAINING PROTEIN"/>
    <property type="match status" value="1"/>
</dbReference>
<evidence type="ECO:0000256" key="3">
    <source>
        <dbReference type="ARBA" id="ARBA00023004"/>
    </source>
</evidence>
<dbReference type="GO" id="GO:0046872">
    <property type="term" value="F:metal ion binding"/>
    <property type="evidence" value="ECO:0007669"/>
    <property type="project" value="UniProtKB-UniRule"/>
</dbReference>
<dbReference type="GO" id="GO:0020037">
    <property type="term" value="F:heme binding"/>
    <property type="evidence" value="ECO:0007669"/>
    <property type="project" value="UniProtKB-UniRule"/>
</dbReference>
<evidence type="ECO:0000313" key="7">
    <source>
        <dbReference type="EMBL" id="KAD2804171.1"/>
    </source>
</evidence>
<evidence type="ECO:0000256" key="1">
    <source>
        <dbReference type="ARBA" id="ARBA00022617"/>
    </source>
</evidence>
<dbReference type="PRINTS" id="PR00363">
    <property type="entry name" value="CYTOCHROMEB5"/>
</dbReference>
<evidence type="ECO:0000259" key="6">
    <source>
        <dbReference type="PROSITE" id="PS50255"/>
    </source>
</evidence>
<keyword evidence="3 5" id="KW-0408">Iron</keyword>
<keyword evidence="8" id="KW-1185">Reference proteome</keyword>
<dbReference type="InterPro" id="IPR001199">
    <property type="entry name" value="Cyt_B5-like_heme/steroid-bd"/>
</dbReference>
<sequence length="220" mass="24694">MRKVYDVSSYLEEHPGGYDVLLQVTGKDATDEFEDAGHSKTPRELMETFCVGELDTSNIPRLEVVSEEHRNYIPEKLLDMSKQYWAAPVAAVGLSRLPKRRPASPPPCGCAPARLTSFGKWKSPLCSRFSLLDAGPSVGKGMEKVDKGEVPEAVKDAMFIKLPLFSFAQLFRGDVKQKLEDLRNLVKGFVQRGVILYIGDLKWIVEFRTTSLSHGRGYHY</sequence>
<dbReference type="PROSITE" id="PS50255">
    <property type="entry name" value="CYTOCHROME_B5_2"/>
    <property type="match status" value="1"/>
</dbReference>
<dbReference type="InterPro" id="IPR050668">
    <property type="entry name" value="Cytochrome_b5"/>
</dbReference>
<dbReference type="InterPro" id="IPR018506">
    <property type="entry name" value="Cyt_B5_heme-BS"/>
</dbReference>
<accession>A0A5N6LRI4</accession>
<reference evidence="7 8" key="1">
    <citation type="submission" date="2019-05" db="EMBL/GenBank/DDBJ databases">
        <title>Mikania micrantha, genome provides insights into the molecular mechanism of rapid growth.</title>
        <authorList>
            <person name="Liu B."/>
        </authorList>
    </citation>
    <scope>NUCLEOTIDE SEQUENCE [LARGE SCALE GENOMIC DNA]</scope>
    <source>
        <strain evidence="7">NLD-2019</strain>
        <tissue evidence="7">Leaf</tissue>
    </source>
</reference>
<evidence type="ECO:0000256" key="4">
    <source>
        <dbReference type="ARBA" id="ARBA00038168"/>
    </source>
</evidence>
<dbReference type="Gene3D" id="3.10.120.10">
    <property type="entry name" value="Cytochrome b5-like heme/steroid binding domain"/>
    <property type="match status" value="1"/>
</dbReference>
<dbReference type="InterPro" id="IPR058680">
    <property type="entry name" value="NBD_SMAX1-like"/>
</dbReference>
<dbReference type="OrthoDB" id="260519at2759"/>
<gene>
    <name evidence="7" type="ORF">E3N88_37548</name>
</gene>
<keyword evidence="1 5" id="KW-0349">Heme</keyword>
<dbReference type="SUPFAM" id="SSF55856">
    <property type="entry name" value="Cytochrome b5-like heme/steroid binding domain"/>
    <property type="match status" value="1"/>
</dbReference>
<evidence type="ECO:0000256" key="5">
    <source>
        <dbReference type="RuleBase" id="RU362121"/>
    </source>
</evidence>
<dbReference type="InterPro" id="IPR036400">
    <property type="entry name" value="Cyt_B5-like_heme/steroid_sf"/>
</dbReference>
<comment type="similarity">
    <text evidence="4 5">Belongs to the cytochrome b5 family.</text>
</comment>
<dbReference type="GO" id="GO:0016020">
    <property type="term" value="C:membrane"/>
    <property type="evidence" value="ECO:0007669"/>
    <property type="project" value="TreeGrafter"/>
</dbReference>
<organism evidence="7 8">
    <name type="scientific">Mikania micrantha</name>
    <name type="common">bitter vine</name>
    <dbReference type="NCBI Taxonomy" id="192012"/>
    <lineage>
        <taxon>Eukaryota</taxon>
        <taxon>Viridiplantae</taxon>
        <taxon>Streptophyta</taxon>
        <taxon>Embryophyta</taxon>
        <taxon>Tracheophyta</taxon>
        <taxon>Spermatophyta</taxon>
        <taxon>Magnoliopsida</taxon>
        <taxon>eudicotyledons</taxon>
        <taxon>Gunneridae</taxon>
        <taxon>Pentapetalae</taxon>
        <taxon>asterids</taxon>
        <taxon>campanulids</taxon>
        <taxon>Asterales</taxon>
        <taxon>Asteraceae</taxon>
        <taxon>Asteroideae</taxon>
        <taxon>Heliantheae alliance</taxon>
        <taxon>Eupatorieae</taxon>
        <taxon>Mikania</taxon>
    </lineage>
</organism>
<dbReference type="Pfam" id="PF23569">
    <property type="entry name" value="NBD_SMAX1"/>
    <property type="match status" value="1"/>
</dbReference>
<name>A0A5N6LRI4_9ASTR</name>
<dbReference type="EMBL" id="SZYD01000018">
    <property type="protein sequence ID" value="KAD2804171.1"/>
    <property type="molecule type" value="Genomic_DNA"/>
</dbReference>